<accession>A0A2N9ATI7</accession>
<protein>
    <submittedName>
        <fullName evidence="2">Uncharacterized protein</fullName>
    </submittedName>
</protein>
<dbReference type="AlphaFoldDB" id="A0A2N9ATI7"/>
<reference evidence="3" key="1">
    <citation type="submission" date="2017-10" db="EMBL/GenBank/DDBJ databases">
        <authorList>
            <person name="Regsiter A."/>
            <person name="William W."/>
        </authorList>
    </citation>
    <scope>NUCLEOTIDE SEQUENCE [LARGE SCALE GENOMIC DNA]</scope>
</reference>
<evidence type="ECO:0000313" key="2">
    <source>
        <dbReference type="EMBL" id="SOR30632.1"/>
    </source>
</evidence>
<dbReference type="Proteomes" id="UP000233769">
    <property type="component" value="Chromosome tk0001"/>
</dbReference>
<name>A0A2N9ATI7_METEX</name>
<dbReference type="EMBL" id="LT962688">
    <property type="protein sequence ID" value="SOR30632.1"/>
    <property type="molecule type" value="Genomic_DNA"/>
</dbReference>
<gene>
    <name evidence="2" type="ORF">TK0001_4030</name>
</gene>
<evidence type="ECO:0000313" key="3">
    <source>
        <dbReference type="Proteomes" id="UP000233769"/>
    </source>
</evidence>
<proteinExistence type="predicted"/>
<evidence type="ECO:0000256" key="1">
    <source>
        <dbReference type="SAM" id="MobiDB-lite"/>
    </source>
</evidence>
<sequence>MTRDEGAAAQSQGENAARGRSASLARVWADRRRIGGAGAKTPEWLTKNEATAALDSTHEVASFRRPPCPRLPRSEGLIPA</sequence>
<organism evidence="2 3">
    <name type="scientific">Methylorubrum extorquens</name>
    <name type="common">Methylobacterium dichloromethanicum</name>
    <name type="synonym">Methylobacterium extorquens</name>
    <dbReference type="NCBI Taxonomy" id="408"/>
    <lineage>
        <taxon>Bacteria</taxon>
        <taxon>Pseudomonadati</taxon>
        <taxon>Pseudomonadota</taxon>
        <taxon>Alphaproteobacteria</taxon>
        <taxon>Hyphomicrobiales</taxon>
        <taxon>Methylobacteriaceae</taxon>
        <taxon>Methylorubrum</taxon>
    </lineage>
</organism>
<feature type="region of interest" description="Disordered" evidence="1">
    <location>
        <begin position="56"/>
        <end position="80"/>
    </location>
</feature>
<feature type="region of interest" description="Disordered" evidence="1">
    <location>
        <begin position="1"/>
        <end position="24"/>
    </location>
</feature>